<accession>A0A2U9AZQ7</accession>
<dbReference type="AlphaFoldDB" id="A0A2U9AZQ7"/>
<protein>
    <submittedName>
        <fullName evidence="1">Uncharacterized protein</fullName>
    </submittedName>
</protein>
<evidence type="ECO:0000313" key="2">
    <source>
        <dbReference type="Proteomes" id="UP000246464"/>
    </source>
</evidence>
<dbReference type="Proteomes" id="UP000246464">
    <property type="component" value="Chromosome 1"/>
</dbReference>
<gene>
    <name evidence="1" type="ORF">SMAX5B_013683</name>
</gene>
<name>A0A2U9AZQ7_SCOMX</name>
<reference evidence="1 2" key="1">
    <citation type="submission" date="2017-12" db="EMBL/GenBank/DDBJ databases">
        <title>Integrating genomic resources of turbot (Scophthalmus maximus) in depth evaluation of genetic and physical mapping variation across individuals.</title>
        <authorList>
            <person name="Martinez P."/>
        </authorList>
    </citation>
    <scope>NUCLEOTIDE SEQUENCE [LARGE SCALE GENOMIC DNA]</scope>
</reference>
<proteinExistence type="predicted"/>
<organism evidence="1 2">
    <name type="scientific">Scophthalmus maximus</name>
    <name type="common">Turbot</name>
    <name type="synonym">Psetta maxima</name>
    <dbReference type="NCBI Taxonomy" id="52904"/>
    <lineage>
        <taxon>Eukaryota</taxon>
        <taxon>Metazoa</taxon>
        <taxon>Chordata</taxon>
        <taxon>Craniata</taxon>
        <taxon>Vertebrata</taxon>
        <taxon>Euteleostomi</taxon>
        <taxon>Actinopterygii</taxon>
        <taxon>Neopterygii</taxon>
        <taxon>Teleostei</taxon>
        <taxon>Neoteleostei</taxon>
        <taxon>Acanthomorphata</taxon>
        <taxon>Carangaria</taxon>
        <taxon>Pleuronectiformes</taxon>
        <taxon>Pleuronectoidei</taxon>
        <taxon>Scophthalmidae</taxon>
        <taxon>Scophthalmus</taxon>
    </lineage>
</organism>
<sequence length="72" mass="7884">MRTVQSHSFLVTTEELRVQCWSVSTDRRSLNSADAHHGLCFRSSFHSAVQRGVGLTTLSSPGGSTMPIFTSE</sequence>
<evidence type="ECO:0000313" key="1">
    <source>
        <dbReference type="EMBL" id="AWO97169.1"/>
    </source>
</evidence>
<keyword evidence="2" id="KW-1185">Reference proteome</keyword>
<dbReference type="EMBL" id="CP026243">
    <property type="protein sequence ID" value="AWO97169.1"/>
    <property type="molecule type" value="Genomic_DNA"/>
</dbReference>